<sequence length="299" mass="33905">MNAVQFAIIRTLILVLFLTSTCLSDETSQQKGPGISACNFYGSSNGSILSVNDLPEACTSLFWDGLLIDVRNNVDYGYDNKTKGKELDLVLKSSKPVYVYYGYFNIEVWTYALGCGDCDGDASIRESMKGLTAYMKAHPGIKGIIFTRLQFDDDSEAIPEFTEKLMAYIKIMRETFPDLEIGISLMGNTLMDYYAKPKFEWLDIKVLSTVVDLYVISILRFNKCSLDSRIDSITPVDGCGKYTLTKLHQVLEKNCFPQEKLYFSINLYPTNKESIFKAWSSTYQKVITYNSILLNLHLF</sequence>
<evidence type="ECO:0000313" key="3">
    <source>
        <dbReference type="RefSeq" id="XP_025424669.1"/>
    </source>
</evidence>
<dbReference type="RefSeq" id="XP_025424669.1">
    <property type="nucleotide sequence ID" value="XM_025568884.1"/>
</dbReference>
<dbReference type="AlphaFoldDB" id="A0A8B8GN35"/>
<evidence type="ECO:0000313" key="2">
    <source>
        <dbReference type="Proteomes" id="UP000694846"/>
    </source>
</evidence>
<accession>A0A8B8GN35</accession>
<feature type="signal peptide" evidence="1">
    <location>
        <begin position="1"/>
        <end position="24"/>
    </location>
</feature>
<proteinExistence type="predicted"/>
<dbReference type="Proteomes" id="UP000694846">
    <property type="component" value="Unplaced"/>
</dbReference>
<name>A0A8B8GN35_9HEMI</name>
<keyword evidence="2" id="KW-1185">Reference proteome</keyword>
<protein>
    <submittedName>
        <fullName evidence="3">Uncharacterized protein LOC112693691</fullName>
    </submittedName>
</protein>
<dbReference type="GeneID" id="112693691"/>
<reference evidence="3" key="1">
    <citation type="submission" date="2025-08" db="UniProtKB">
        <authorList>
            <consortium name="RefSeq"/>
        </authorList>
    </citation>
    <scope>IDENTIFICATION</scope>
    <source>
        <tissue evidence="3">Whole body</tissue>
    </source>
</reference>
<organism evidence="2 3">
    <name type="scientific">Sipha flava</name>
    <name type="common">yellow sugarcane aphid</name>
    <dbReference type="NCBI Taxonomy" id="143950"/>
    <lineage>
        <taxon>Eukaryota</taxon>
        <taxon>Metazoa</taxon>
        <taxon>Ecdysozoa</taxon>
        <taxon>Arthropoda</taxon>
        <taxon>Hexapoda</taxon>
        <taxon>Insecta</taxon>
        <taxon>Pterygota</taxon>
        <taxon>Neoptera</taxon>
        <taxon>Paraneoptera</taxon>
        <taxon>Hemiptera</taxon>
        <taxon>Sternorrhyncha</taxon>
        <taxon>Aphidomorpha</taxon>
        <taxon>Aphidoidea</taxon>
        <taxon>Aphididae</taxon>
        <taxon>Sipha</taxon>
    </lineage>
</organism>
<dbReference type="OrthoDB" id="6587633at2759"/>
<gene>
    <name evidence="3" type="primary">LOC112693691</name>
</gene>
<keyword evidence="1" id="KW-0732">Signal</keyword>
<feature type="chain" id="PRO_5034939206" evidence="1">
    <location>
        <begin position="25"/>
        <end position="299"/>
    </location>
</feature>
<evidence type="ECO:0000256" key="1">
    <source>
        <dbReference type="SAM" id="SignalP"/>
    </source>
</evidence>